<reference evidence="10 11" key="1">
    <citation type="journal article" date="2020" name="IScience">
        <title>Genome Sequencing of the Endangered Kingdonia uniflora (Circaeasteraceae, Ranunculales) Reveals Potential Mechanisms of Evolutionary Specialization.</title>
        <authorList>
            <person name="Sun Y."/>
            <person name="Deng T."/>
            <person name="Zhang A."/>
            <person name="Moore M.J."/>
            <person name="Landis J.B."/>
            <person name="Lin N."/>
            <person name="Zhang H."/>
            <person name="Zhang X."/>
            <person name="Huang J."/>
            <person name="Zhang X."/>
            <person name="Sun H."/>
            <person name="Wang H."/>
        </authorList>
    </citation>
    <scope>NUCLEOTIDE SEQUENCE [LARGE SCALE GENOMIC DNA]</scope>
    <source>
        <strain evidence="10">TB1705</strain>
        <tissue evidence="10">Leaf</tissue>
    </source>
</reference>
<dbReference type="EC" id="2.7.7.7" evidence="2"/>
<dbReference type="InterPro" id="IPR043502">
    <property type="entry name" value="DNA/RNA_pol_sf"/>
</dbReference>
<comment type="caution">
    <text evidence="10">The sequence shown here is derived from an EMBL/GenBank/DDBJ whole genome shotgun (WGS) entry which is preliminary data.</text>
</comment>
<evidence type="ECO:0000259" key="9">
    <source>
        <dbReference type="Pfam" id="PF03175"/>
    </source>
</evidence>
<proteinExistence type="inferred from homology"/>
<feature type="domain" description="DNA-directed DNA polymerase family B mitochondria/virus" evidence="9">
    <location>
        <begin position="85"/>
        <end position="259"/>
    </location>
</feature>
<dbReference type="GO" id="GO:0006260">
    <property type="term" value="P:DNA replication"/>
    <property type="evidence" value="ECO:0007669"/>
    <property type="project" value="UniProtKB-KW"/>
</dbReference>
<gene>
    <name evidence="10" type="ORF">GIB67_042715</name>
</gene>
<sequence>MSSVAITSPSTVDQSHAIVVVTAATVEAAVAIAQAAMEVVRLTRPSNTIRENYSAIVIQTTLRGYLESLENVDNITGIRILYFHNFSRFDAYIITPKDIKKPFLPIRDKNDTLLFPKGKFVGVYLSEELIYAQKLGYKIFMLKGYTFEKKLSLFKNFISEVYESRLKAKKSGDDTISYGYKILMNSFYGRFGINSESTITEICKRKRYDELTQREQIIMGDKLSDDYYIISYIGNAGYVKDYDWKPPKNSAVQIATAITA</sequence>
<accession>A0A7J7NDI3</accession>
<dbReference type="Proteomes" id="UP000541444">
    <property type="component" value="Unassembled WGS sequence"/>
</dbReference>
<comment type="similarity">
    <text evidence="1">Belongs to the DNA polymerase type-B family.</text>
</comment>
<dbReference type="Pfam" id="PF03175">
    <property type="entry name" value="DNA_pol_B_2"/>
    <property type="match status" value="1"/>
</dbReference>
<dbReference type="AlphaFoldDB" id="A0A7J7NDI3"/>
<keyword evidence="6" id="KW-0239">DNA-directed DNA polymerase</keyword>
<keyword evidence="4" id="KW-0548">Nucleotidyltransferase</keyword>
<keyword evidence="5" id="KW-0235">DNA replication</keyword>
<dbReference type="Gene3D" id="1.10.287.690">
    <property type="entry name" value="Helix hairpin bin"/>
    <property type="match status" value="1"/>
</dbReference>
<dbReference type="SUPFAM" id="SSF56672">
    <property type="entry name" value="DNA/RNA polymerases"/>
    <property type="match status" value="1"/>
</dbReference>
<keyword evidence="3" id="KW-0808">Transferase</keyword>
<keyword evidence="11" id="KW-1185">Reference proteome</keyword>
<evidence type="ECO:0000256" key="1">
    <source>
        <dbReference type="ARBA" id="ARBA00005755"/>
    </source>
</evidence>
<evidence type="ECO:0000256" key="7">
    <source>
        <dbReference type="ARBA" id="ARBA00023125"/>
    </source>
</evidence>
<dbReference type="PANTHER" id="PTHR33568">
    <property type="entry name" value="DNA POLYMERASE"/>
    <property type="match status" value="1"/>
</dbReference>
<dbReference type="PANTHER" id="PTHR33568:SF3">
    <property type="entry name" value="DNA-DIRECTED DNA POLYMERASE"/>
    <property type="match status" value="1"/>
</dbReference>
<dbReference type="GO" id="GO:0003677">
    <property type="term" value="F:DNA binding"/>
    <property type="evidence" value="ECO:0007669"/>
    <property type="project" value="UniProtKB-KW"/>
</dbReference>
<keyword evidence="7" id="KW-0238">DNA-binding</keyword>
<dbReference type="EMBL" id="JACGCM010000855">
    <property type="protein sequence ID" value="KAF6165299.1"/>
    <property type="molecule type" value="Genomic_DNA"/>
</dbReference>
<evidence type="ECO:0000256" key="3">
    <source>
        <dbReference type="ARBA" id="ARBA00022679"/>
    </source>
</evidence>
<evidence type="ECO:0000256" key="6">
    <source>
        <dbReference type="ARBA" id="ARBA00022932"/>
    </source>
</evidence>
<evidence type="ECO:0000256" key="5">
    <source>
        <dbReference type="ARBA" id="ARBA00022705"/>
    </source>
</evidence>
<protein>
    <recommendedName>
        <fullName evidence="2">DNA-directed DNA polymerase</fullName>
        <ecNumber evidence="2">2.7.7.7</ecNumber>
    </recommendedName>
</protein>
<evidence type="ECO:0000313" key="10">
    <source>
        <dbReference type="EMBL" id="KAF6165299.1"/>
    </source>
</evidence>
<organism evidence="10 11">
    <name type="scientific">Kingdonia uniflora</name>
    <dbReference type="NCBI Taxonomy" id="39325"/>
    <lineage>
        <taxon>Eukaryota</taxon>
        <taxon>Viridiplantae</taxon>
        <taxon>Streptophyta</taxon>
        <taxon>Embryophyta</taxon>
        <taxon>Tracheophyta</taxon>
        <taxon>Spermatophyta</taxon>
        <taxon>Magnoliopsida</taxon>
        <taxon>Ranunculales</taxon>
        <taxon>Circaeasteraceae</taxon>
        <taxon>Kingdonia</taxon>
    </lineage>
</organism>
<name>A0A7J7NDI3_9MAGN</name>
<comment type="catalytic activity">
    <reaction evidence="8">
        <text>DNA(n) + a 2'-deoxyribonucleoside 5'-triphosphate = DNA(n+1) + diphosphate</text>
        <dbReference type="Rhea" id="RHEA:22508"/>
        <dbReference type="Rhea" id="RHEA-COMP:17339"/>
        <dbReference type="Rhea" id="RHEA-COMP:17340"/>
        <dbReference type="ChEBI" id="CHEBI:33019"/>
        <dbReference type="ChEBI" id="CHEBI:61560"/>
        <dbReference type="ChEBI" id="CHEBI:173112"/>
        <dbReference type="EC" id="2.7.7.7"/>
    </reaction>
</comment>
<dbReference type="OrthoDB" id="3065915at2759"/>
<evidence type="ECO:0000256" key="2">
    <source>
        <dbReference type="ARBA" id="ARBA00012417"/>
    </source>
</evidence>
<dbReference type="GO" id="GO:0000166">
    <property type="term" value="F:nucleotide binding"/>
    <property type="evidence" value="ECO:0007669"/>
    <property type="project" value="InterPro"/>
</dbReference>
<evidence type="ECO:0000256" key="8">
    <source>
        <dbReference type="ARBA" id="ARBA00049244"/>
    </source>
</evidence>
<dbReference type="GO" id="GO:0003887">
    <property type="term" value="F:DNA-directed DNA polymerase activity"/>
    <property type="evidence" value="ECO:0007669"/>
    <property type="project" value="UniProtKB-KW"/>
</dbReference>
<evidence type="ECO:0000256" key="4">
    <source>
        <dbReference type="ARBA" id="ARBA00022695"/>
    </source>
</evidence>
<evidence type="ECO:0000313" key="11">
    <source>
        <dbReference type="Proteomes" id="UP000541444"/>
    </source>
</evidence>
<dbReference type="InterPro" id="IPR004868">
    <property type="entry name" value="DNA-dir_DNA_pol_B_mt/vir"/>
</dbReference>